<dbReference type="AlphaFoldDB" id="A0A8H6H9T6"/>
<evidence type="ECO:0000256" key="1">
    <source>
        <dbReference type="SAM" id="MobiDB-lite"/>
    </source>
</evidence>
<evidence type="ECO:0000313" key="2">
    <source>
        <dbReference type="EMBL" id="KAF6742167.1"/>
    </source>
</evidence>
<protein>
    <submittedName>
        <fullName evidence="2">Uncharacterized protein</fullName>
    </submittedName>
</protein>
<accession>A0A8H6H9T6</accession>
<proteinExistence type="predicted"/>
<evidence type="ECO:0000313" key="3">
    <source>
        <dbReference type="Proteomes" id="UP000521943"/>
    </source>
</evidence>
<dbReference type="Proteomes" id="UP000521943">
    <property type="component" value="Unassembled WGS sequence"/>
</dbReference>
<gene>
    <name evidence="2" type="ORF">DFP72DRAFT_860974</name>
</gene>
<organism evidence="2 3">
    <name type="scientific">Ephemerocybe angulata</name>
    <dbReference type="NCBI Taxonomy" id="980116"/>
    <lineage>
        <taxon>Eukaryota</taxon>
        <taxon>Fungi</taxon>
        <taxon>Dikarya</taxon>
        <taxon>Basidiomycota</taxon>
        <taxon>Agaricomycotina</taxon>
        <taxon>Agaricomycetes</taxon>
        <taxon>Agaricomycetidae</taxon>
        <taxon>Agaricales</taxon>
        <taxon>Agaricineae</taxon>
        <taxon>Psathyrellaceae</taxon>
        <taxon>Ephemerocybe</taxon>
    </lineage>
</organism>
<feature type="region of interest" description="Disordered" evidence="1">
    <location>
        <begin position="78"/>
        <end position="100"/>
    </location>
</feature>
<feature type="region of interest" description="Disordered" evidence="1">
    <location>
        <begin position="26"/>
        <end position="56"/>
    </location>
</feature>
<reference evidence="2 3" key="1">
    <citation type="submission" date="2020-07" db="EMBL/GenBank/DDBJ databases">
        <title>Comparative genomics of pyrophilous fungi reveals a link between fire events and developmental genes.</title>
        <authorList>
            <consortium name="DOE Joint Genome Institute"/>
            <person name="Steindorff A.S."/>
            <person name="Carver A."/>
            <person name="Calhoun S."/>
            <person name="Stillman K."/>
            <person name="Liu H."/>
            <person name="Lipzen A."/>
            <person name="Pangilinan J."/>
            <person name="Labutti K."/>
            <person name="Bruns T.D."/>
            <person name="Grigoriev I.V."/>
        </authorList>
    </citation>
    <scope>NUCLEOTIDE SEQUENCE [LARGE SCALE GENOMIC DNA]</scope>
    <source>
        <strain evidence="2 3">CBS 144469</strain>
    </source>
</reference>
<feature type="region of interest" description="Disordered" evidence="1">
    <location>
        <begin position="450"/>
        <end position="488"/>
    </location>
</feature>
<feature type="compositionally biased region" description="Basic residues" evidence="1">
    <location>
        <begin position="450"/>
        <end position="466"/>
    </location>
</feature>
<dbReference type="EMBL" id="JACGCI010000198">
    <property type="protein sequence ID" value="KAF6742167.1"/>
    <property type="molecule type" value="Genomic_DNA"/>
</dbReference>
<keyword evidence="3" id="KW-1185">Reference proteome</keyword>
<comment type="caution">
    <text evidence="2">The sequence shown here is derived from an EMBL/GenBank/DDBJ whole genome shotgun (WGS) entry which is preliminary data.</text>
</comment>
<feature type="compositionally biased region" description="Basic and acidic residues" evidence="1">
    <location>
        <begin position="473"/>
        <end position="488"/>
    </location>
</feature>
<sequence>MPLATSVRRMCHAPVRLSSAFFTATPQSHAIPKRPPLPSPIATPRKLQHTQTPSAKLSKVAVTTSSETCTKHRPVYDNHITSRRPSEKSTRCPQTPLPDFLARRPIDERGQSSQHLANQTQRLTESNVATTETKAFVIRAFEGVSVSMDSCRPTRGVLTSAATENEGYSSPGSFNKLLQTPLAAHRLRRTPASQPHSPKTAPHAPPNRIAGRRRSGITPTGAGPTLACGMCIATRTVSKRVSDRRNITLTGDRTPGHFQTRIAASINIGRKSMQTPLRERIWARQRVYCRCRGKYHKESTTYAPKMGRAHQPPLLRRWIPMQYTLLVIWVCLGPAVRDLKGVGYIRGATGPGVQSSLNLDGKSAAKIRCHHLVTVTALLQNLVSSPSVLGNKTWCDFKKIRACSATRVPSRRRGRGFLEITRAIYFPKRNGTETSKIMTRNGLGFCRAQRRSTSHKWVGGRRKSRGRGSTTMKDGKKKDETNYADPLH</sequence>
<name>A0A8H6H9T6_9AGAR</name>
<dbReference type="OrthoDB" id="3131094at2759"/>
<feature type="region of interest" description="Disordered" evidence="1">
    <location>
        <begin position="188"/>
        <end position="222"/>
    </location>
</feature>